<evidence type="ECO:0008006" key="3">
    <source>
        <dbReference type="Google" id="ProtNLM"/>
    </source>
</evidence>
<reference evidence="2" key="1">
    <citation type="journal article" date="2019" name="Int. J. Syst. Evol. Microbiol.">
        <title>The Global Catalogue of Microorganisms (GCM) 10K type strain sequencing project: providing services to taxonomists for standard genome sequencing and annotation.</title>
        <authorList>
            <consortium name="The Broad Institute Genomics Platform"/>
            <consortium name="The Broad Institute Genome Sequencing Center for Infectious Disease"/>
            <person name="Wu L."/>
            <person name="Ma J."/>
        </authorList>
    </citation>
    <scope>NUCLEOTIDE SEQUENCE [LARGE SCALE GENOMIC DNA]</scope>
    <source>
        <strain evidence="2">JCM 18198</strain>
    </source>
</reference>
<dbReference type="RefSeq" id="WP_264543132.1">
    <property type="nucleotide sequence ID" value="NZ_BAABIP010000022.1"/>
</dbReference>
<evidence type="ECO:0000313" key="1">
    <source>
        <dbReference type="EMBL" id="GAA4776268.1"/>
    </source>
</evidence>
<organism evidence="1 2">
    <name type="scientific">Flavobacterium hankyongi</name>
    <dbReference type="NCBI Taxonomy" id="1176532"/>
    <lineage>
        <taxon>Bacteria</taxon>
        <taxon>Pseudomonadati</taxon>
        <taxon>Bacteroidota</taxon>
        <taxon>Flavobacteriia</taxon>
        <taxon>Flavobacteriales</taxon>
        <taxon>Flavobacteriaceae</taxon>
        <taxon>Flavobacterium</taxon>
    </lineage>
</organism>
<protein>
    <recommendedName>
        <fullName evidence="3">Prophage protein DUF1660</fullName>
    </recommendedName>
</protein>
<sequence length="81" mass="9754">MNKMSFKEKWFSKKIFCYLFGHKLVTTRKVTNHFSEYQCVHCQLELTNDIKGSKTYLTPELKEVNETLLQFYKKKHHHLSA</sequence>
<dbReference type="Proteomes" id="UP001500141">
    <property type="component" value="Unassembled WGS sequence"/>
</dbReference>
<dbReference type="EMBL" id="BAABIP010000022">
    <property type="protein sequence ID" value="GAA4776268.1"/>
    <property type="molecule type" value="Genomic_DNA"/>
</dbReference>
<gene>
    <name evidence="1" type="ORF">GCM10023230_29140</name>
</gene>
<evidence type="ECO:0000313" key="2">
    <source>
        <dbReference type="Proteomes" id="UP001500141"/>
    </source>
</evidence>
<comment type="caution">
    <text evidence="1">The sequence shown here is derived from an EMBL/GenBank/DDBJ whole genome shotgun (WGS) entry which is preliminary data.</text>
</comment>
<accession>A0ABP9AA58</accession>
<keyword evidence="2" id="KW-1185">Reference proteome</keyword>
<name>A0ABP9AA58_9FLAO</name>
<proteinExistence type="predicted"/>